<feature type="transmembrane region" description="Helical" evidence="1">
    <location>
        <begin position="12"/>
        <end position="30"/>
    </location>
</feature>
<dbReference type="AlphaFoldDB" id="A0A1N7JYP0"/>
<dbReference type="STRING" id="373668.SAMN05421786_101131"/>
<dbReference type="InterPro" id="IPR029058">
    <property type="entry name" value="AB_hydrolase_fold"/>
</dbReference>
<dbReference type="Proteomes" id="UP000186744">
    <property type="component" value="Unassembled WGS sequence"/>
</dbReference>
<evidence type="ECO:0000313" key="3">
    <source>
        <dbReference type="Proteomes" id="UP000186744"/>
    </source>
</evidence>
<evidence type="ECO:0000313" key="2">
    <source>
        <dbReference type="EMBL" id="SIS54421.1"/>
    </source>
</evidence>
<name>A0A1N7JYP0_9FLAO</name>
<reference evidence="3" key="1">
    <citation type="submission" date="2017-01" db="EMBL/GenBank/DDBJ databases">
        <authorList>
            <person name="Varghese N."/>
            <person name="Submissions S."/>
        </authorList>
    </citation>
    <scope>NUCLEOTIDE SEQUENCE [LARGE SCALE GENOMIC DNA]</scope>
    <source>
        <strain evidence="3">DSM 18017</strain>
    </source>
</reference>
<dbReference type="EMBL" id="FTOL01000001">
    <property type="protein sequence ID" value="SIS54421.1"/>
    <property type="molecule type" value="Genomic_DNA"/>
</dbReference>
<proteinExistence type="predicted"/>
<sequence>MYLSKKMLKKITLEILAFVFIWIIFIWTKYHFLYPNYSQEEINDIFKKENLKAPVYDSINLRGYNIRYLTNRGNENVSPNPETGRKKPYLFLIHDSGKNSGYFLDYFKNKDINKIFHVIAVDRIGFGGTYLPKRENNGNEIFPIEKEEFGEKADYVSSIIPKEILKQERQHIEEVRIVANGCSGLLGAEAFNWMDLSIVKSFMFYPETEPRFIGSVLFSKLLSSPVVSFLFPRAFVSKQKDLLLLDNMKGKGRERLIDNAKYSEDKNFEREENLYSGHYGGKKLKSLFFMMSDENKKEKVEKMIGTGQFSVQVIDKVDIYTQPQFVLDKILANEIYTLDINQIKK</sequence>
<protein>
    <recommendedName>
        <fullName evidence="4">AB hydrolase-1 domain-containing protein</fullName>
    </recommendedName>
</protein>
<gene>
    <name evidence="2" type="ORF">SAMN05421786_101131</name>
</gene>
<evidence type="ECO:0000256" key="1">
    <source>
        <dbReference type="SAM" id="Phobius"/>
    </source>
</evidence>
<evidence type="ECO:0008006" key="4">
    <source>
        <dbReference type="Google" id="ProtNLM"/>
    </source>
</evidence>
<dbReference type="SUPFAM" id="SSF53474">
    <property type="entry name" value="alpha/beta-Hydrolases"/>
    <property type="match status" value="1"/>
</dbReference>
<keyword evidence="3" id="KW-1185">Reference proteome</keyword>
<keyword evidence="1" id="KW-0472">Membrane</keyword>
<organism evidence="2 3">
    <name type="scientific">Chryseobacterium ureilyticum</name>
    <dbReference type="NCBI Taxonomy" id="373668"/>
    <lineage>
        <taxon>Bacteria</taxon>
        <taxon>Pseudomonadati</taxon>
        <taxon>Bacteroidota</taxon>
        <taxon>Flavobacteriia</taxon>
        <taxon>Flavobacteriales</taxon>
        <taxon>Weeksellaceae</taxon>
        <taxon>Chryseobacterium group</taxon>
        <taxon>Chryseobacterium</taxon>
    </lineage>
</organism>
<keyword evidence="1" id="KW-0812">Transmembrane</keyword>
<accession>A0A1N7JYP0</accession>
<keyword evidence="1" id="KW-1133">Transmembrane helix</keyword>